<feature type="domain" description="ER membrane protein complex subunit 1 C-terminal" evidence="13">
    <location>
        <begin position="717"/>
        <end position="939"/>
    </location>
</feature>
<keyword evidence="10" id="KW-0325">Glycoprotein</keyword>
<feature type="transmembrane region" description="Helical" evidence="11">
    <location>
        <begin position="910"/>
        <end position="930"/>
    </location>
</feature>
<keyword evidence="9 11" id="KW-0472">Membrane</keyword>
<dbReference type="GeneID" id="9184689"/>
<evidence type="ECO:0000259" key="13">
    <source>
        <dbReference type="Pfam" id="PF07774"/>
    </source>
</evidence>
<dbReference type="Proteomes" id="UP000006911">
    <property type="component" value="Unassembled WGS sequence"/>
</dbReference>
<dbReference type="eggNOG" id="KOG2103">
    <property type="taxonomic scope" value="Eukaryota"/>
</dbReference>
<dbReference type="GO" id="GO:0034975">
    <property type="term" value="P:protein folding in endoplasmic reticulum"/>
    <property type="evidence" value="ECO:0007669"/>
    <property type="project" value="TreeGrafter"/>
</dbReference>
<dbReference type="SMART" id="SM00564">
    <property type="entry name" value="PQQ"/>
    <property type="match status" value="3"/>
</dbReference>
<evidence type="ECO:0000256" key="11">
    <source>
        <dbReference type="SAM" id="Phobius"/>
    </source>
</evidence>
<comment type="subcellular location">
    <subcellularLocation>
        <location evidence="1">Endoplasmic reticulum membrane</location>
        <topology evidence="1">Single-pass type I membrane protein</topology>
    </subcellularLocation>
</comment>
<dbReference type="InParanoid" id="D5GKI5"/>
<evidence type="ECO:0000313" key="16">
    <source>
        <dbReference type="Proteomes" id="UP000006911"/>
    </source>
</evidence>
<dbReference type="InterPro" id="IPR011047">
    <property type="entry name" value="Quinoprotein_ADH-like_sf"/>
</dbReference>
<organism evidence="15 16">
    <name type="scientific">Tuber melanosporum (strain Mel28)</name>
    <name type="common">Perigord black truffle</name>
    <dbReference type="NCBI Taxonomy" id="656061"/>
    <lineage>
        <taxon>Eukaryota</taxon>
        <taxon>Fungi</taxon>
        <taxon>Dikarya</taxon>
        <taxon>Ascomycota</taxon>
        <taxon>Pezizomycotina</taxon>
        <taxon>Pezizomycetes</taxon>
        <taxon>Pezizales</taxon>
        <taxon>Tuberaceae</taxon>
        <taxon>Tuber</taxon>
    </lineage>
</organism>
<keyword evidence="16" id="KW-1185">Reference proteome</keyword>
<dbReference type="InterPro" id="IPR058545">
    <property type="entry name" value="Beta-prop_EMC1_1st"/>
</dbReference>
<feature type="domain" description="EMC1 first beta-propeller" evidence="14">
    <location>
        <begin position="20"/>
        <end position="396"/>
    </location>
</feature>
<evidence type="ECO:0000256" key="5">
    <source>
        <dbReference type="ARBA" id="ARBA00022692"/>
    </source>
</evidence>
<evidence type="ECO:0000256" key="2">
    <source>
        <dbReference type="ARBA" id="ARBA00007904"/>
    </source>
</evidence>
<proteinExistence type="inferred from homology"/>
<dbReference type="PANTHER" id="PTHR21573">
    <property type="entry name" value="ER MEMBRANE PROTEIN COMPLEX SUBUNIT 1"/>
    <property type="match status" value="1"/>
</dbReference>
<evidence type="ECO:0000313" key="15">
    <source>
        <dbReference type="EMBL" id="CAZ85028.1"/>
    </source>
</evidence>
<dbReference type="KEGG" id="tml:GSTUM_00009578001"/>
<evidence type="ECO:0000259" key="14">
    <source>
        <dbReference type="Pfam" id="PF25293"/>
    </source>
</evidence>
<evidence type="ECO:0000256" key="7">
    <source>
        <dbReference type="ARBA" id="ARBA00022824"/>
    </source>
</evidence>
<dbReference type="GO" id="GO:0072546">
    <property type="term" value="C:EMC complex"/>
    <property type="evidence" value="ECO:0007669"/>
    <property type="project" value="InterPro"/>
</dbReference>
<dbReference type="AlphaFoldDB" id="D5GKI5"/>
<keyword evidence="5 11" id="KW-0812">Transmembrane</keyword>
<dbReference type="InterPro" id="IPR011678">
    <property type="entry name" value="EMC1_C"/>
</dbReference>
<protein>
    <recommendedName>
        <fullName evidence="4">ER membrane protein complex subunit 1</fullName>
    </recommendedName>
</protein>
<evidence type="ECO:0000256" key="6">
    <source>
        <dbReference type="ARBA" id="ARBA00022729"/>
    </source>
</evidence>
<dbReference type="HOGENOM" id="CLU_005034_0_1_1"/>
<dbReference type="Pfam" id="PF25293">
    <property type="entry name" value="Beta-prop_EMC1_N"/>
    <property type="match status" value="1"/>
</dbReference>
<keyword evidence="8 11" id="KW-1133">Transmembrane helix</keyword>
<name>D5GKI5_TUBMM</name>
<feature type="chain" id="PRO_5003072186" description="ER membrane protein complex subunit 1" evidence="12">
    <location>
        <begin position="21"/>
        <end position="975"/>
    </location>
</feature>
<dbReference type="InterPro" id="IPR026895">
    <property type="entry name" value="EMC1"/>
</dbReference>
<evidence type="ECO:0000256" key="1">
    <source>
        <dbReference type="ARBA" id="ARBA00004115"/>
    </source>
</evidence>
<comment type="similarity">
    <text evidence="2">Belongs to the EMC1 family.</text>
</comment>
<accession>D5GKI5</accession>
<evidence type="ECO:0000256" key="12">
    <source>
        <dbReference type="SAM" id="SignalP"/>
    </source>
</evidence>
<keyword evidence="7" id="KW-0256">Endoplasmic reticulum</keyword>
<comment type="subunit">
    <text evidence="3">Component of the ER membrane protein complex (EMC).</text>
</comment>
<dbReference type="FunCoup" id="D5GKI5">
    <property type="interactions" value="753"/>
</dbReference>
<evidence type="ECO:0000256" key="8">
    <source>
        <dbReference type="ARBA" id="ARBA00022989"/>
    </source>
</evidence>
<dbReference type="SUPFAM" id="SSF50998">
    <property type="entry name" value="Quinoprotein alcohol dehydrogenase-like"/>
    <property type="match status" value="1"/>
</dbReference>
<sequence>MRLFFRALLGVLLLLPTVSATYRDEAYQNDWHIALIGASIPSSTFFHRPALDAKASLIYTLTSRSILAAINPRDGSIIWRHLLQCGASSGVARKAEGVVIAAVDRDVKAFDAMDGKLIWETAFVEKIKDLQATGGNAAIVLFENGSVAKVSGGKTIWESPAADGKDIPQSLSIQGNNVFSLYQQPSSGLRIATIPTETGILSSSSISAYIQPSDKIYGSGPVVAWTENSLSQIKFLVIGAKSSAISVAAPGGVVDIKFQASGKTILVHYETEDKSWAEVYGVDQVNGAVNSLYSLDAKAARSAFSVTESGSETYITWTLPNGESFLYGSKSADVLDSYAPDSVNSGDVSVLNAISEIIPKMEKKYAVRTFITTSSPGFHGNTYLIRNGKPIWSRPESLVSATAAAWVELLDPAAEKVAEELDVEGHKDVVGAYVHRLTRHAHELITYGPGWLTSIPGRVMDAFLNNEIKDERGGKWRDFFGFRKYAVFATKEGGLVALDVGRRGAIVWELSLVSSEDAGQWEGVQQIYEVSKGTAGIITFGGEYWEVDAFEGKVLTKGVNGGGRVKSSAILERGGKSKVIMAVLEGDKIALLPPGSSLGEPTYIVVRGDAGHLNGLRVDNITLATVKTWDFAPQPTEKIHSIINRPAYDPIASIGRVLGDRSVMYKYINMNLITIITTDPSHSSASIYILESVSGVILYSAIHAGADTTKPITAAMSENWLVYSYFGTEEANGKPAAKGYHLVVSELFESRSPNSRGSLAAAQTYSALAGEIGRPHVLSHSYIFPAEISSIGVTTTKQGITTREVLAMMPWSSSIIALPKRLLDPRRPVDRDPNEAEREEGLMKYAPALEIDPRSVINHKRELLGITDIVTTPAQLESTSIIFAYGGDLFGTRVTPSMPFDVLGKGFSKIQLVGTILALGVGVGFVSPMVRRKQINQRWLALILIFSKKTKSDILAVFSGKLGISKKIYLSLVFC</sequence>
<gene>
    <name evidence="15" type="ORF">GSTUM_00009578001</name>
</gene>
<feature type="signal peptide" evidence="12">
    <location>
        <begin position="1"/>
        <end position="20"/>
    </location>
</feature>
<dbReference type="PANTHER" id="PTHR21573:SF0">
    <property type="entry name" value="ER MEMBRANE PROTEIN COMPLEX SUBUNIT 1"/>
    <property type="match status" value="1"/>
</dbReference>
<keyword evidence="6 12" id="KW-0732">Signal</keyword>
<dbReference type="InterPro" id="IPR018391">
    <property type="entry name" value="PQQ_b-propeller_rpt"/>
</dbReference>
<evidence type="ECO:0000256" key="3">
    <source>
        <dbReference type="ARBA" id="ARBA00011276"/>
    </source>
</evidence>
<dbReference type="InterPro" id="IPR015943">
    <property type="entry name" value="WD40/YVTN_repeat-like_dom_sf"/>
</dbReference>
<evidence type="ECO:0000256" key="4">
    <source>
        <dbReference type="ARBA" id="ARBA00020824"/>
    </source>
</evidence>
<reference evidence="15 16" key="1">
    <citation type="journal article" date="2010" name="Nature">
        <title>Perigord black truffle genome uncovers evolutionary origins and mechanisms of symbiosis.</title>
        <authorList>
            <person name="Martin F."/>
            <person name="Kohler A."/>
            <person name="Murat C."/>
            <person name="Balestrini R."/>
            <person name="Coutinho P.M."/>
            <person name="Jaillon O."/>
            <person name="Montanini B."/>
            <person name="Morin E."/>
            <person name="Noel B."/>
            <person name="Percudani R."/>
            <person name="Porcel B."/>
            <person name="Rubini A."/>
            <person name="Amicucci A."/>
            <person name="Amselem J."/>
            <person name="Anthouard V."/>
            <person name="Arcioni S."/>
            <person name="Artiguenave F."/>
            <person name="Aury J.M."/>
            <person name="Ballario P."/>
            <person name="Bolchi A."/>
            <person name="Brenna A."/>
            <person name="Brun A."/>
            <person name="Buee M."/>
            <person name="Cantarel B."/>
            <person name="Chevalier G."/>
            <person name="Couloux A."/>
            <person name="Da Silva C."/>
            <person name="Denoeud F."/>
            <person name="Duplessis S."/>
            <person name="Ghignone S."/>
            <person name="Hilselberger B."/>
            <person name="Iotti M."/>
            <person name="Marcais B."/>
            <person name="Mello A."/>
            <person name="Miranda M."/>
            <person name="Pacioni G."/>
            <person name="Quesneville H."/>
            <person name="Riccioni C."/>
            <person name="Ruotolo R."/>
            <person name="Splivallo R."/>
            <person name="Stocchi V."/>
            <person name="Tisserant E."/>
            <person name="Viscomi A.R."/>
            <person name="Zambonelli A."/>
            <person name="Zampieri E."/>
            <person name="Henrissat B."/>
            <person name="Lebrun M.H."/>
            <person name="Paolocci F."/>
            <person name="Bonfante P."/>
            <person name="Ottonello S."/>
            <person name="Wincker P."/>
        </authorList>
    </citation>
    <scope>NUCLEOTIDE SEQUENCE [LARGE SCALE GENOMIC DNA]</scope>
    <source>
        <strain evidence="15 16">Mel28</strain>
    </source>
</reference>
<dbReference type="RefSeq" id="XP_002840837.1">
    <property type="nucleotide sequence ID" value="XM_002840791.1"/>
</dbReference>
<evidence type="ECO:0000256" key="10">
    <source>
        <dbReference type="ARBA" id="ARBA00023180"/>
    </source>
</evidence>
<dbReference type="EMBL" id="FN430339">
    <property type="protein sequence ID" value="CAZ85028.1"/>
    <property type="molecule type" value="Genomic_DNA"/>
</dbReference>
<dbReference type="STRING" id="656061.D5GKI5"/>
<dbReference type="Gene3D" id="2.130.10.10">
    <property type="entry name" value="YVTN repeat-like/Quinoprotein amine dehydrogenase"/>
    <property type="match status" value="1"/>
</dbReference>
<evidence type="ECO:0000256" key="9">
    <source>
        <dbReference type="ARBA" id="ARBA00023136"/>
    </source>
</evidence>
<dbReference type="Pfam" id="PF07774">
    <property type="entry name" value="EMC1_C"/>
    <property type="match status" value="1"/>
</dbReference>
<dbReference type="OMA" id="SWAEVYH"/>